<dbReference type="GO" id="GO:0009378">
    <property type="term" value="F:four-way junction helicase activity"/>
    <property type="evidence" value="ECO:0007669"/>
    <property type="project" value="TreeGrafter"/>
</dbReference>
<evidence type="ECO:0000256" key="2">
    <source>
        <dbReference type="ARBA" id="ARBA00022741"/>
    </source>
</evidence>
<comment type="similarity">
    <text evidence="1 7">Belongs to the helicase family. RecQ subfamily.</text>
</comment>
<dbReference type="SUPFAM" id="SSF52540">
    <property type="entry name" value="P-loop containing nucleoside triphosphate hydrolases"/>
    <property type="match status" value="1"/>
</dbReference>
<dbReference type="Pfam" id="PF00270">
    <property type="entry name" value="DEAD"/>
    <property type="match status" value="1"/>
</dbReference>
<keyword evidence="7" id="KW-0539">Nucleus</keyword>
<evidence type="ECO:0000256" key="3">
    <source>
        <dbReference type="ARBA" id="ARBA00022801"/>
    </source>
</evidence>
<dbReference type="Gene3D" id="3.40.50.300">
    <property type="entry name" value="P-loop containing nucleotide triphosphate hydrolases"/>
    <property type="match status" value="2"/>
</dbReference>
<dbReference type="InterPro" id="IPR027417">
    <property type="entry name" value="P-loop_NTPase"/>
</dbReference>
<accession>A0A9Q8PFR8</accession>
<keyword evidence="12" id="KW-1185">Reference proteome</keyword>
<protein>
    <recommendedName>
        <fullName evidence="7">ATP-dependent DNA helicase</fullName>
        <ecNumber evidence="7">5.6.2.4</ecNumber>
    </recommendedName>
</protein>
<dbReference type="InterPro" id="IPR011545">
    <property type="entry name" value="DEAD/DEAH_box_helicase_dom"/>
</dbReference>
<dbReference type="OrthoDB" id="10261556at2759"/>
<sequence length="832" mass="93406">MLHLNNFFSQILRHRPPLNPPHYTCYNHLPRRAFQSIVYPPRKGPPMADSDDFGLSSEDEAELLDLDTSTAPTLKRKADAANGIVSKKSRPNEPSDSARALANKVLKQRLGLDGFRLKQETAIARLLDGESSVVIFPTGGGKSLCYQIPALCFKELDLQGHTGRSAGEGGITLVVSPLIALMKDQVDALKRRGISAAVLNSTNSRDEYMAIVESMRNGTLDIVYCAPERLNNEGFVSSMANVRGGVRLLAVDEAHCISEWGHAFRPDYLKVARFAKEIKAERVVCLTATATRQVAEDVRKAFNVPEDGVFRTTTYRPNLRLHAESYQTKAESYPRLQAFLQAHPGSSIVYVTTHKQAESLAEQLRKHSFKARHFHAGMKPNEKLDCQEAFMRANDLIMVATIAFGMGVDKANIRNVVHYDIPRSLEGYSQEVGRAGRDGLESHCMLYLCAEDLHIRESFARGDLPSKPSVEKLLKEVFSSVPTRPPERHIEASLYHMSKEYDIRPTVLGNIFAQLELRFELLRATTPKYTQYSYTGLKNFDWDNSASAIAIRKSSNKKSKLTYVDIDEACMQHGAARMEVVSKLNHWNDEGFIELRTGGVINLYRVLKDWPPSEKEQQRITDELYEDLESREQQELQRMEEVTDLITGEACFAQTLAGHFGDALPDGAKECGHCTWCETRKAVPKVKSPQRPWDPKKFARILQACPDRDDPRYLARIAFGISSPRITAAKLHNSPVFESMADQDFMTLLKAFTDICNKTPTKLPGQQAVGQGAAKKAPQLPKTDPQVTAATSAKQHRDHFKHFQDVSSDFADYCASRGIKNWQQYGDYQDKH</sequence>
<dbReference type="EC" id="5.6.2.4" evidence="7"/>
<reference evidence="11" key="1">
    <citation type="submission" date="2021-12" db="EMBL/GenBank/DDBJ databases">
        <authorList>
            <person name="Zaccaron A."/>
            <person name="Stergiopoulos I."/>
        </authorList>
    </citation>
    <scope>NUCLEOTIDE SEQUENCE</scope>
    <source>
        <strain evidence="11">Race5_Kim</strain>
    </source>
</reference>
<dbReference type="Pfam" id="PF00271">
    <property type="entry name" value="Helicase_C"/>
    <property type="match status" value="1"/>
</dbReference>
<dbReference type="InterPro" id="IPR001650">
    <property type="entry name" value="Helicase_C-like"/>
</dbReference>
<dbReference type="GO" id="GO:0043138">
    <property type="term" value="F:3'-5' DNA helicase activity"/>
    <property type="evidence" value="ECO:0007669"/>
    <property type="project" value="UniProtKB-EC"/>
</dbReference>
<gene>
    <name evidence="11" type="ORF">CLAFUR5_08940</name>
</gene>
<dbReference type="GO" id="GO:0005634">
    <property type="term" value="C:nucleus"/>
    <property type="evidence" value="ECO:0007669"/>
    <property type="project" value="UniProtKB-SubCell"/>
</dbReference>
<evidence type="ECO:0000256" key="6">
    <source>
        <dbReference type="ARBA" id="ARBA00034617"/>
    </source>
</evidence>
<dbReference type="InterPro" id="IPR004589">
    <property type="entry name" value="DNA_helicase_ATP-dep_RecQ"/>
</dbReference>
<keyword evidence="3 7" id="KW-0378">Hydrolase</keyword>
<dbReference type="SMART" id="SM00490">
    <property type="entry name" value="HELICc"/>
    <property type="match status" value="1"/>
</dbReference>
<dbReference type="RefSeq" id="XP_047766026.1">
    <property type="nucleotide sequence ID" value="XM_047908088.1"/>
</dbReference>
<dbReference type="PANTHER" id="PTHR13710">
    <property type="entry name" value="DNA HELICASE RECQ FAMILY MEMBER"/>
    <property type="match status" value="1"/>
</dbReference>
<dbReference type="GO" id="GO:0000724">
    <property type="term" value="P:double-strand break repair via homologous recombination"/>
    <property type="evidence" value="ECO:0007669"/>
    <property type="project" value="TreeGrafter"/>
</dbReference>
<dbReference type="GeneID" id="71988818"/>
<dbReference type="CDD" id="cd18018">
    <property type="entry name" value="DEXHc_RecQ4-like"/>
    <property type="match status" value="1"/>
</dbReference>
<dbReference type="SMART" id="SM00487">
    <property type="entry name" value="DEXDc"/>
    <property type="match status" value="1"/>
</dbReference>
<dbReference type="EMBL" id="CP090171">
    <property type="protein sequence ID" value="UJO21660.1"/>
    <property type="molecule type" value="Genomic_DNA"/>
</dbReference>
<feature type="region of interest" description="Disordered" evidence="8">
    <location>
        <begin position="764"/>
        <end position="784"/>
    </location>
</feature>
<dbReference type="InterPro" id="IPR032284">
    <property type="entry name" value="RecQ_Zn-bd"/>
</dbReference>
<dbReference type="InterPro" id="IPR036388">
    <property type="entry name" value="WH-like_DNA-bd_sf"/>
</dbReference>
<feature type="domain" description="Helicase ATP-binding" evidence="9">
    <location>
        <begin position="123"/>
        <end position="308"/>
    </location>
</feature>
<dbReference type="GO" id="GO:0003676">
    <property type="term" value="F:nucleic acid binding"/>
    <property type="evidence" value="ECO:0007669"/>
    <property type="project" value="InterPro"/>
</dbReference>
<evidence type="ECO:0000259" key="10">
    <source>
        <dbReference type="PROSITE" id="PS51194"/>
    </source>
</evidence>
<dbReference type="GO" id="GO:0005694">
    <property type="term" value="C:chromosome"/>
    <property type="evidence" value="ECO:0007669"/>
    <property type="project" value="TreeGrafter"/>
</dbReference>
<dbReference type="InterPro" id="IPR014001">
    <property type="entry name" value="Helicase_ATP-bd"/>
</dbReference>
<feature type="compositionally biased region" description="Low complexity" evidence="8">
    <location>
        <begin position="764"/>
        <end position="779"/>
    </location>
</feature>
<keyword evidence="5 7" id="KW-0067">ATP-binding</keyword>
<comment type="catalytic activity">
    <reaction evidence="6 7">
        <text>Couples ATP hydrolysis with the unwinding of duplex DNA by translocating in the 3'-5' direction.</text>
        <dbReference type="EC" id="5.6.2.4"/>
    </reaction>
</comment>
<dbReference type="PROSITE" id="PS51194">
    <property type="entry name" value="HELICASE_CTER"/>
    <property type="match status" value="1"/>
</dbReference>
<dbReference type="AlphaFoldDB" id="A0A9Q8PFR8"/>
<dbReference type="GO" id="GO:0005737">
    <property type="term" value="C:cytoplasm"/>
    <property type="evidence" value="ECO:0007669"/>
    <property type="project" value="TreeGrafter"/>
</dbReference>
<comment type="catalytic activity">
    <reaction evidence="7">
        <text>ATP + H2O = ADP + phosphate + H(+)</text>
        <dbReference type="Rhea" id="RHEA:13065"/>
        <dbReference type="ChEBI" id="CHEBI:15377"/>
        <dbReference type="ChEBI" id="CHEBI:15378"/>
        <dbReference type="ChEBI" id="CHEBI:30616"/>
        <dbReference type="ChEBI" id="CHEBI:43474"/>
        <dbReference type="ChEBI" id="CHEBI:456216"/>
    </reaction>
</comment>
<evidence type="ECO:0000313" key="11">
    <source>
        <dbReference type="EMBL" id="UJO21660.1"/>
    </source>
</evidence>
<name>A0A9Q8PFR8_PASFU</name>
<evidence type="ECO:0000256" key="4">
    <source>
        <dbReference type="ARBA" id="ARBA00022806"/>
    </source>
</evidence>
<organism evidence="11 12">
    <name type="scientific">Passalora fulva</name>
    <name type="common">Tomato leaf mold</name>
    <name type="synonym">Cladosporium fulvum</name>
    <dbReference type="NCBI Taxonomy" id="5499"/>
    <lineage>
        <taxon>Eukaryota</taxon>
        <taxon>Fungi</taxon>
        <taxon>Dikarya</taxon>
        <taxon>Ascomycota</taxon>
        <taxon>Pezizomycotina</taxon>
        <taxon>Dothideomycetes</taxon>
        <taxon>Dothideomycetidae</taxon>
        <taxon>Mycosphaerellales</taxon>
        <taxon>Mycosphaerellaceae</taxon>
        <taxon>Fulvia</taxon>
    </lineage>
</organism>
<dbReference type="NCBIfam" id="TIGR00614">
    <property type="entry name" value="recQ_fam"/>
    <property type="match status" value="1"/>
</dbReference>
<evidence type="ECO:0000259" key="9">
    <source>
        <dbReference type="PROSITE" id="PS51192"/>
    </source>
</evidence>
<keyword evidence="2 7" id="KW-0547">Nucleotide-binding</keyword>
<dbReference type="KEGG" id="ffu:CLAFUR5_08940"/>
<evidence type="ECO:0000256" key="5">
    <source>
        <dbReference type="ARBA" id="ARBA00022840"/>
    </source>
</evidence>
<reference evidence="11" key="2">
    <citation type="journal article" date="2022" name="Microb. Genom.">
        <title>A chromosome-scale genome assembly of the tomato pathogen Cladosporium fulvum reveals a compartmentalized genome architecture and the presence of a dispensable chromosome.</title>
        <authorList>
            <person name="Zaccaron A.Z."/>
            <person name="Chen L.H."/>
            <person name="Samaras A."/>
            <person name="Stergiopoulos I."/>
        </authorList>
    </citation>
    <scope>NUCLEOTIDE SEQUENCE</scope>
    <source>
        <strain evidence="11">Race5_Kim</strain>
    </source>
</reference>
<evidence type="ECO:0000313" key="12">
    <source>
        <dbReference type="Proteomes" id="UP000756132"/>
    </source>
</evidence>
<dbReference type="Gene3D" id="1.10.10.10">
    <property type="entry name" value="Winged helix-like DNA-binding domain superfamily/Winged helix DNA-binding domain"/>
    <property type="match status" value="1"/>
</dbReference>
<dbReference type="PANTHER" id="PTHR13710:SF120">
    <property type="entry name" value="BIFUNCTIONAL 3'-5' EXONUCLEASE_ATP-DEPENDENT HELICASE WRN"/>
    <property type="match status" value="1"/>
</dbReference>
<evidence type="ECO:0000256" key="7">
    <source>
        <dbReference type="RuleBase" id="RU364117"/>
    </source>
</evidence>
<evidence type="ECO:0000256" key="1">
    <source>
        <dbReference type="ARBA" id="ARBA00005446"/>
    </source>
</evidence>
<feature type="region of interest" description="Disordered" evidence="8">
    <location>
        <begin position="77"/>
        <end position="97"/>
    </location>
</feature>
<dbReference type="GO" id="GO:0016787">
    <property type="term" value="F:hydrolase activity"/>
    <property type="evidence" value="ECO:0007669"/>
    <property type="project" value="UniProtKB-KW"/>
</dbReference>
<dbReference type="Proteomes" id="UP000756132">
    <property type="component" value="Chromosome 9"/>
</dbReference>
<dbReference type="Pfam" id="PF16124">
    <property type="entry name" value="RecQ_Zn_bind"/>
    <property type="match status" value="1"/>
</dbReference>
<feature type="domain" description="Helicase C-terminal" evidence="10">
    <location>
        <begin position="335"/>
        <end position="478"/>
    </location>
</feature>
<comment type="subcellular location">
    <subcellularLocation>
        <location evidence="7">Nucleus</location>
    </subcellularLocation>
</comment>
<keyword evidence="4 7" id="KW-0347">Helicase</keyword>
<proteinExistence type="inferred from homology"/>
<dbReference type="PROSITE" id="PS51192">
    <property type="entry name" value="HELICASE_ATP_BIND_1"/>
    <property type="match status" value="1"/>
</dbReference>
<evidence type="ECO:0000256" key="8">
    <source>
        <dbReference type="SAM" id="MobiDB-lite"/>
    </source>
</evidence>
<dbReference type="GO" id="GO:0005524">
    <property type="term" value="F:ATP binding"/>
    <property type="evidence" value="ECO:0007669"/>
    <property type="project" value="UniProtKB-KW"/>
</dbReference>